<protein>
    <recommendedName>
        <fullName evidence="1">Pyrrolo-quinoline quinone repeat domain-containing protein</fullName>
    </recommendedName>
</protein>
<dbReference type="PANTHER" id="PTHR34512:SF30">
    <property type="entry name" value="OUTER MEMBRANE PROTEIN ASSEMBLY FACTOR BAMB"/>
    <property type="match status" value="1"/>
</dbReference>
<name>A0A653Y3I8_9FLAO</name>
<dbReference type="EMBL" id="CABWLR010000006">
    <property type="protein sequence ID" value="VXC37141.1"/>
    <property type="molecule type" value="Genomic_DNA"/>
</dbReference>
<dbReference type="Proteomes" id="UP000430202">
    <property type="component" value="Unassembled WGS sequence"/>
</dbReference>
<reference evidence="2 3" key="1">
    <citation type="submission" date="2019-10" db="EMBL/GenBank/DDBJ databases">
        <authorList>
            <person name="Karimi E."/>
        </authorList>
    </citation>
    <scope>NUCLEOTIDE SEQUENCE [LARGE SCALE GENOMIC DNA]</scope>
    <source>
        <strain evidence="2">Maribacter sp. 151</strain>
    </source>
</reference>
<sequence>MKILNFSLPYSTKILGLILLIIACISCSEENDDDILEADDNEQIENDNLIVSGKPENNDFIVTASYESLFTVDAKTGQETLVYTFSDQTDIEKLADYDEGNLFVTTDDNSVNAINLANKNLLWSTPMLNYDTSSYGITPPACVDGKCYASGTYGVVVALDQNTGELLWYYSTHPNGDLDNGLNENRTPVVHDDRVFVMSEESFYGYFPTYLHILDKETGQLLQKIEFPEDIEVINEPLIVNDILYISAKNLYAIDLQSLEVIWIFEAEKLGDINILNNSLVVQGEPMRDTVYSSLFCLDSQTGELQWEIETGFKAIWSPIIVENVVYGLYDKGSSLSFYDLRPYAVSLSNGEQLWFRDDISVDNSPVYAYGQLFYHGHAINYTDETKNNSGLMALNANNGNIDWLNPAYRFGTSMAPLVVGQNGVFGPSYYRGGN</sequence>
<dbReference type="AlphaFoldDB" id="A0A653Y3I8"/>
<gene>
    <name evidence="2" type="ORF">MARI151_60816</name>
</gene>
<dbReference type="Gene3D" id="2.130.10.10">
    <property type="entry name" value="YVTN repeat-like/Quinoprotein amine dehydrogenase"/>
    <property type="match status" value="2"/>
</dbReference>
<keyword evidence="3" id="KW-1185">Reference proteome</keyword>
<dbReference type="Pfam" id="PF13360">
    <property type="entry name" value="PQQ_2"/>
    <property type="match status" value="1"/>
</dbReference>
<dbReference type="RefSeq" id="WP_159304328.1">
    <property type="nucleotide sequence ID" value="NZ_LR733271.1"/>
</dbReference>
<feature type="domain" description="Pyrrolo-quinoline quinone repeat" evidence="1">
    <location>
        <begin position="59"/>
        <end position="264"/>
    </location>
</feature>
<proteinExistence type="predicted"/>
<dbReference type="PANTHER" id="PTHR34512">
    <property type="entry name" value="CELL SURFACE PROTEIN"/>
    <property type="match status" value="1"/>
</dbReference>
<evidence type="ECO:0000313" key="3">
    <source>
        <dbReference type="Proteomes" id="UP000430202"/>
    </source>
</evidence>
<evidence type="ECO:0000259" key="1">
    <source>
        <dbReference type="Pfam" id="PF13360"/>
    </source>
</evidence>
<evidence type="ECO:0000313" key="2">
    <source>
        <dbReference type="EMBL" id="VXC37141.1"/>
    </source>
</evidence>
<dbReference type="SMART" id="SM00564">
    <property type="entry name" value="PQQ"/>
    <property type="match status" value="6"/>
</dbReference>
<dbReference type="InterPro" id="IPR018391">
    <property type="entry name" value="PQQ_b-propeller_rpt"/>
</dbReference>
<organism evidence="2 3">
    <name type="scientific">Maribacter litoralis</name>
    <dbReference type="NCBI Taxonomy" id="2059726"/>
    <lineage>
        <taxon>Bacteria</taxon>
        <taxon>Pseudomonadati</taxon>
        <taxon>Bacteroidota</taxon>
        <taxon>Flavobacteriia</taxon>
        <taxon>Flavobacteriales</taxon>
        <taxon>Flavobacteriaceae</taxon>
        <taxon>Maribacter</taxon>
    </lineage>
</organism>
<dbReference type="InterPro" id="IPR015943">
    <property type="entry name" value="WD40/YVTN_repeat-like_dom_sf"/>
</dbReference>
<accession>A0A653Y3I8</accession>
<dbReference type="SUPFAM" id="SSF50998">
    <property type="entry name" value="Quinoprotein alcohol dehydrogenase-like"/>
    <property type="match status" value="1"/>
</dbReference>
<dbReference type="InterPro" id="IPR002372">
    <property type="entry name" value="PQQ_rpt_dom"/>
</dbReference>
<dbReference type="InterPro" id="IPR011047">
    <property type="entry name" value="Quinoprotein_ADH-like_sf"/>
</dbReference>
<dbReference type="PROSITE" id="PS51257">
    <property type="entry name" value="PROKAR_LIPOPROTEIN"/>
    <property type="match status" value="1"/>
</dbReference>